<sequence>MSKKPSTFERMMKDTSFKKEFNKQYKEFLLSELIIALMEHDGKSVRKLASECGLSTNVINKLRTGKQEDIKLSNFVSISESCGYHLCLQKNDEIIPIQLVRD</sequence>
<dbReference type="Proteomes" id="UP000051494">
    <property type="component" value="Unassembled WGS sequence"/>
</dbReference>
<dbReference type="InterPro" id="IPR010982">
    <property type="entry name" value="Lambda_DNA-bd_dom_sf"/>
</dbReference>
<accession>A0A0Q9YKQ0</accession>
<dbReference type="EMBL" id="LKHV02000001">
    <property type="protein sequence ID" value="MCS5707730.1"/>
    <property type="molecule type" value="Genomic_DNA"/>
</dbReference>
<dbReference type="SUPFAM" id="SSF47413">
    <property type="entry name" value="lambda repressor-like DNA-binding domains"/>
    <property type="match status" value="1"/>
</dbReference>
<dbReference type="RefSeq" id="WP_057625573.1">
    <property type="nucleotide sequence ID" value="NZ_LKHV02000001.1"/>
</dbReference>
<evidence type="ECO:0000313" key="3">
    <source>
        <dbReference type="Proteomes" id="UP000051494"/>
    </source>
</evidence>
<name>A0A0Q9YKQ0_9GAMM</name>
<protein>
    <recommendedName>
        <fullName evidence="4">HTH cro/C1-type domain-containing protein</fullName>
    </recommendedName>
</protein>
<reference evidence="1" key="1">
    <citation type="submission" date="2015-09" db="EMBL/GenBank/DDBJ databases">
        <title>Draft Genome Sequences of Two Novel Amoeba-resistant Intranuclear Bacteria, Candidatus Berkiella cookevillensis and Candidatus Berkiella aquae.</title>
        <authorList>
            <person name="Mehari Y.T."/>
            <person name="Arivett B.A."/>
            <person name="Farone A.L."/>
            <person name="Gunderson J.H."/>
            <person name="Farone M.B."/>
        </authorList>
    </citation>
    <scope>NUCLEOTIDE SEQUENCE [LARGE SCALE GENOMIC DNA]</scope>
    <source>
        <strain evidence="1">CC99</strain>
    </source>
</reference>
<reference evidence="2" key="3">
    <citation type="submission" date="2021-06" db="EMBL/GenBank/DDBJ databases">
        <title>Genomic Description and Analysis of Intracellular Bacteria, Candidatus Berkiella cookevillensis and Candidatus Berkiella aquae.</title>
        <authorList>
            <person name="Kidane D.T."/>
            <person name="Mehari Y.T."/>
            <person name="Rice F.C."/>
            <person name="Arivett B.A."/>
            <person name="Farone A.L."/>
            <person name="Berk S.G."/>
            <person name="Farone M.B."/>
        </authorList>
    </citation>
    <scope>NUCLEOTIDE SEQUENCE</scope>
    <source>
        <strain evidence="2">CC99</strain>
    </source>
</reference>
<evidence type="ECO:0008006" key="4">
    <source>
        <dbReference type="Google" id="ProtNLM"/>
    </source>
</evidence>
<dbReference type="STRING" id="437022.CC99x_02490"/>
<evidence type="ECO:0000313" key="2">
    <source>
        <dbReference type="EMBL" id="MCS5707730.1"/>
    </source>
</evidence>
<comment type="caution">
    <text evidence="1">The sequence shown here is derived from an EMBL/GenBank/DDBJ whole genome shotgun (WGS) entry which is preliminary data.</text>
</comment>
<dbReference type="OrthoDB" id="516884at2"/>
<gene>
    <name evidence="2" type="ORF">CC99x_002300</name>
    <name evidence="1" type="ORF">CC99x_02490</name>
</gene>
<proteinExistence type="predicted"/>
<organism evidence="1">
    <name type="scientific">Candidatus Berkiella cookevillensis</name>
    <dbReference type="NCBI Taxonomy" id="437022"/>
    <lineage>
        <taxon>Bacteria</taxon>
        <taxon>Pseudomonadati</taxon>
        <taxon>Pseudomonadota</taxon>
        <taxon>Gammaproteobacteria</taxon>
        <taxon>Candidatus Berkiellales</taxon>
        <taxon>Candidatus Berkiellaceae</taxon>
        <taxon>Candidatus Berkiella</taxon>
    </lineage>
</organism>
<reference evidence="2" key="2">
    <citation type="journal article" date="2016" name="Genome Announc.">
        <title>Draft Genome Sequences of Two Novel Amoeba-Resistant Intranuclear Bacteria, 'Candidatus Berkiella cookevillensis' and 'Candidatus Berkiella aquae'.</title>
        <authorList>
            <person name="Mehari Y.T."/>
            <person name="Arivett B.A."/>
            <person name="Farone A.L."/>
            <person name="Gunderson J.H."/>
            <person name="Farone M.B."/>
        </authorList>
    </citation>
    <scope>NUCLEOTIDE SEQUENCE</scope>
    <source>
        <strain evidence="2">CC99</strain>
    </source>
</reference>
<dbReference type="AlphaFoldDB" id="A0A0Q9YKQ0"/>
<dbReference type="GO" id="GO:0003677">
    <property type="term" value="F:DNA binding"/>
    <property type="evidence" value="ECO:0007669"/>
    <property type="project" value="InterPro"/>
</dbReference>
<evidence type="ECO:0000313" key="1">
    <source>
        <dbReference type="EMBL" id="KRG17271.1"/>
    </source>
</evidence>
<dbReference type="EMBL" id="LKHV01000021">
    <property type="protein sequence ID" value="KRG17271.1"/>
    <property type="molecule type" value="Genomic_DNA"/>
</dbReference>
<keyword evidence="3" id="KW-1185">Reference proteome</keyword>